<keyword evidence="3" id="KW-1185">Reference proteome</keyword>
<keyword evidence="1" id="KW-0732">Signal</keyword>
<accession>E9GDZ3</accession>
<gene>
    <name evidence="2" type="ORF">DAPPUDRAFT_316776</name>
</gene>
<reference evidence="2 3" key="1">
    <citation type="journal article" date="2011" name="Science">
        <title>The ecoresponsive genome of Daphnia pulex.</title>
        <authorList>
            <person name="Colbourne J.K."/>
            <person name="Pfrender M.E."/>
            <person name="Gilbert D."/>
            <person name="Thomas W.K."/>
            <person name="Tucker A."/>
            <person name="Oakley T.H."/>
            <person name="Tokishita S."/>
            <person name="Aerts A."/>
            <person name="Arnold G.J."/>
            <person name="Basu M.K."/>
            <person name="Bauer D.J."/>
            <person name="Caceres C.E."/>
            <person name="Carmel L."/>
            <person name="Casola C."/>
            <person name="Choi J.H."/>
            <person name="Detter J.C."/>
            <person name="Dong Q."/>
            <person name="Dusheyko S."/>
            <person name="Eads B.D."/>
            <person name="Frohlich T."/>
            <person name="Geiler-Samerotte K.A."/>
            <person name="Gerlach D."/>
            <person name="Hatcher P."/>
            <person name="Jogdeo S."/>
            <person name="Krijgsveld J."/>
            <person name="Kriventseva E.V."/>
            <person name="Kultz D."/>
            <person name="Laforsch C."/>
            <person name="Lindquist E."/>
            <person name="Lopez J."/>
            <person name="Manak J.R."/>
            <person name="Muller J."/>
            <person name="Pangilinan J."/>
            <person name="Patwardhan R.P."/>
            <person name="Pitluck S."/>
            <person name="Pritham E.J."/>
            <person name="Rechtsteiner A."/>
            <person name="Rho M."/>
            <person name="Rogozin I.B."/>
            <person name="Sakarya O."/>
            <person name="Salamov A."/>
            <person name="Schaack S."/>
            <person name="Shapiro H."/>
            <person name="Shiga Y."/>
            <person name="Skalitzky C."/>
            <person name="Smith Z."/>
            <person name="Souvorov A."/>
            <person name="Sung W."/>
            <person name="Tang Z."/>
            <person name="Tsuchiya D."/>
            <person name="Tu H."/>
            <person name="Vos H."/>
            <person name="Wang M."/>
            <person name="Wolf Y.I."/>
            <person name="Yamagata H."/>
            <person name="Yamada T."/>
            <person name="Ye Y."/>
            <person name="Shaw J.R."/>
            <person name="Andrews J."/>
            <person name="Crease T.J."/>
            <person name="Tang H."/>
            <person name="Lucas S.M."/>
            <person name="Robertson H.M."/>
            <person name="Bork P."/>
            <person name="Koonin E.V."/>
            <person name="Zdobnov E.M."/>
            <person name="Grigoriev I.V."/>
            <person name="Lynch M."/>
            <person name="Boore J.L."/>
        </authorList>
    </citation>
    <scope>NUCLEOTIDE SEQUENCE [LARGE SCALE GENOMIC DNA]</scope>
</reference>
<proteinExistence type="predicted"/>
<dbReference type="AlphaFoldDB" id="E9GDZ3"/>
<evidence type="ECO:0000256" key="1">
    <source>
        <dbReference type="SAM" id="SignalP"/>
    </source>
</evidence>
<evidence type="ECO:0000313" key="2">
    <source>
        <dbReference type="EMBL" id="EFX82175.1"/>
    </source>
</evidence>
<dbReference type="Proteomes" id="UP000000305">
    <property type="component" value="Unassembled WGS sequence"/>
</dbReference>
<dbReference type="KEGG" id="dpx:DAPPUDRAFT_316776"/>
<feature type="signal peptide" evidence="1">
    <location>
        <begin position="1"/>
        <end position="19"/>
    </location>
</feature>
<feature type="chain" id="PRO_5003236925" evidence="1">
    <location>
        <begin position="20"/>
        <end position="105"/>
    </location>
</feature>
<dbReference type="EMBL" id="GL732540">
    <property type="protein sequence ID" value="EFX82175.1"/>
    <property type="molecule type" value="Genomic_DNA"/>
</dbReference>
<organism evidence="2 3">
    <name type="scientific">Daphnia pulex</name>
    <name type="common">Water flea</name>
    <dbReference type="NCBI Taxonomy" id="6669"/>
    <lineage>
        <taxon>Eukaryota</taxon>
        <taxon>Metazoa</taxon>
        <taxon>Ecdysozoa</taxon>
        <taxon>Arthropoda</taxon>
        <taxon>Crustacea</taxon>
        <taxon>Branchiopoda</taxon>
        <taxon>Diplostraca</taxon>
        <taxon>Cladocera</taxon>
        <taxon>Anomopoda</taxon>
        <taxon>Daphniidae</taxon>
        <taxon>Daphnia</taxon>
    </lineage>
</organism>
<evidence type="ECO:0000313" key="3">
    <source>
        <dbReference type="Proteomes" id="UP000000305"/>
    </source>
</evidence>
<dbReference type="HOGENOM" id="CLU_2239260_0_0_1"/>
<sequence>MTKIPLIAVFSVWLFVVYGQIPVNNFDPYHAYYNPYTSTFTNQPIRHVNDGTAAQQSGETGEFKNNPSIRDLFYQGAIFLRIKQLEATTASLARQLKGIEEIMLI</sequence>
<protein>
    <submittedName>
        <fullName evidence="2">Uncharacterized protein</fullName>
    </submittedName>
</protein>
<dbReference type="InParanoid" id="E9GDZ3"/>
<name>E9GDZ3_DAPPU</name>
<dbReference type="OrthoDB" id="10494479at2759"/>